<evidence type="ECO:0008006" key="4">
    <source>
        <dbReference type="Google" id="ProtNLM"/>
    </source>
</evidence>
<comment type="caution">
    <text evidence="2">The sequence shown here is derived from an EMBL/GenBank/DDBJ whole genome shotgun (WGS) entry which is preliminary data.</text>
</comment>
<organism evidence="2 3">
    <name type="scientific">Pleomorphomonas diazotrophica</name>
    <dbReference type="NCBI Taxonomy" id="1166257"/>
    <lineage>
        <taxon>Bacteria</taxon>
        <taxon>Pseudomonadati</taxon>
        <taxon>Pseudomonadota</taxon>
        <taxon>Alphaproteobacteria</taxon>
        <taxon>Hyphomicrobiales</taxon>
        <taxon>Pleomorphomonadaceae</taxon>
        <taxon>Pleomorphomonas</taxon>
    </lineage>
</organism>
<evidence type="ECO:0000313" key="3">
    <source>
        <dbReference type="Proteomes" id="UP000233491"/>
    </source>
</evidence>
<evidence type="ECO:0000313" key="2">
    <source>
        <dbReference type="EMBL" id="PKR88152.1"/>
    </source>
</evidence>
<evidence type="ECO:0000256" key="1">
    <source>
        <dbReference type="SAM" id="MobiDB-lite"/>
    </source>
</evidence>
<dbReference type="InterPro" id="IPR021457">
    <property type="entry name" value="DUF3108"/>
</dbReference>
<reference evidence="2 3" key="1">
    <citation type="submission" date="2017-12" db="EMBL/GenBank/DDBJ databases">
        <title>Anaerobic carbon monoxide metabolism by Pleomorphomonas carboxyditropha sp. nov., a new mesophilic hydrogenogenic carboxidotroph.</title>
        <authorList>
            <person name="Esquivel-Elizondo S."/>
            <person name="Krajmalnik-Brown R."/>
        </authorList>
    </citation>
    <scope>NUCLEOTIDE SEQUENCE [LARGE SCALE GENOMIC DNA]</scope>
    <source>
        <strain evidence="2 3">R5-392</strain>
    </source>
</reference>
<dbReference type="Proteomes" id="UP000233491">
    <property type="component" value="Unassembled WGS sequence"/>
</dbReference>
<dbReference type="OrthoDB" id="7630100at2"/>
<keyword evidence="3" id="KW-1185">Reference proteome</keyword>
<dbReference type="EMBL" id="PJNW01000014">
    <property type="protein sequence ID" value="PKR88152.1"/>
    <property type="molecule type" value="Genomic_DNA"/>
</dbReference>
<protein>
    <recommendedName>
        <fullName evidence="4">DUF3108 domain-containing protein</fullName>
    </recommendedName>
</protein>
<dbReference type="AlphaFoldDB" id="A0A2N3LU46"/>
<dbReference type="Pfam" id="PF11306">
    <property type="entry name" value="DUF3108"/>
    <property type="match status" value="1"/>
</dbReference>
<name>A0A2N3LU46_9HYPH</name>
<gene>
    <name evidence="2" type="ORF">CXZ10_17040</name>
</gene>
<feature type="region of interest" description="Disordered" evidence="1">
    <location>
        <begin position="1"/>
        <end position="59"/>
    </location>
</feature>
<proteinExistence type="predicted"/>
<accession>A0A2N3LU46</accession>
<sequence>MPPDSVEGQPEGWPDFAAREHRGFRGVNHPVTMTVDHSTDGDRPTGCRSSAGRVRRPPDDLPDVVPVAFWWPRGEDGLPSANGGSVVVRVDTLPRRLKGAMAAAAFVATLSAVPPSGAAAAREGEVQALYSASFMGIGIAKGSLSIRVERGAYAAKLHISTAGLARIVSSEESYINAKGYVGSSLVPSTYELMSRGDTVTQVSMSLGGGNVRSLKAIPELIEREDRVPVTSAAKRRVVDPLSAAILPIVRDDKDVCDRTLPVFDGWTRYDIKLSYSGTEAVNIPGYKGDAVHCSARWVPVAGHREGTKSTEYMRDNRDLDVWFVPMAEGRVMVPSRISVKTMRGLLLVVATQFGENAKLGKVEQASN</sequence>